<dbReference type="Proteomes" id="UP000244928">
    <property type="component" value="Chromosome"/>
</dbReference>
<dbReference type="SUPFAM" id="SSF51182">
    <property type="entry name" value="RmlC-like cupins"/>
    <property type="match status" value="1"/>
</dbReference>
<accession>A0A2S1R6Y4</accession>
<reference evidence="1 2" key="1">
    <citation type="submission" date="2016-04" db="EMBL/GenBank/DDBJ databases">
        <title>Complete genome sequence of Dietzia lutea YIM 80766T, a strain isolated from desert soil in Egypt.</title>
        <authorList>
            <person name="Zhao J."/>
            <person name="Hu B."/>
            <person name="Geng S."/>
            <person name="Nie Y."/>
            <person name="Tang Y."/>
        </authorList>
    </citation>
    <scope>NUCLEOTIDE SEQUENCE [LARGE SCALE GENOMIC DNA]</scope>
    <source>
        <strain evidence="1 2">YIM 80766</strain>
    </source>
</reference>
<dbReference type="InterPro" id="IPR014710">
    <property type="entry name" value="RmlC-like_jellyroll"/>
</dbReference>
<organism evidence="1 2">
    <name type="scientific">Dietzia lutea</name>
    <dbReference type="NCBI Taxonomy" id="546160"/>
    <lineage>
        <taxon>Bacteria</taxon>
        <taxon>Bacillati</taxon>
        <taxon>Actinomycetota</taxon>
        <taxon>Actinomycetes</taxon>
        <taxon>Mycobacteriales</taxon>
        <taxon>Dietziaceae</taxon>
        <taxon>Dietzia</taxon>
    </lineage>
</organism>
<dbReference type="EMBL" id="CP015449">
    <property type="protein sequence ID" value="AWH92039.1"/>
    <property type="molecule type" value="Genomic_DNA"/>
</dbReference>
<keyword evidence="2" id="KW-1185">Reference proteome</keyword>
<name>A0A2S1R6Y4_9ACTN</name>
<dbReference type="KEGG" id="dlu:A6035_07540"/>
<evidence type="ECO:0000313" key="1">
    <source>
        <dbReference type="EMBL" id="AWH92039.1"/>
    </source>
</evidence>
<evidence type="ECO:0000313" key="2">
    <source>
        <dbReference type="Proteomes" id="UP000244928"/>
    </source>
</evidence>
<sequence>MNHVTETADRILGEAKESAHGRHAELLVHEGPLRQALLALTEGTELEEHNSPPAASLYLLQGAVRVTGDGTTDIAAGELHTLTHHRHSVTALADSVFLLTTVTSIPGQGSYDTEPVD</sequence>
<protein>
    <submittedName>
        <fullName evidence="1">Cupin</fullName>
    </submittedName>
</protein>
<gene>
    <name evidence="1" type="ORF">A6035_07540</name>
</gene>
<dbReference type="Gene3D" id="2.60.120.10">
    <property type="entry name" value="Jelly Rolls"/>
    <property type="match status" value="1"/>
</dbReference>
<proteinExistence type="predicted"/>
<dbReference type="RefSeq" id="WP_108847291.1">
    <property type="nucleotide sequence ID" value="NZ_CP015449.1"/>
</dbReference>
<dbReference type="InterPro" id="IPR011051">
    <property type="entry name" value="RmlC_Cupin_sf"/>
</dbReference>
<dbReference type="AlphaFoldDB" id="A0A2S1R6Y4"/>